<dbReference type="RefSeq" id="WP_196102385.1">
    <property type="nucleotide sequence ID" value="NZ_CP064942.1"/>
</dbReference>
<gene>
    <name evidence="1" type="ORF">I0K15_15400</name>
</gene>
<dbReference type="PANTHER" id="PTHR34070">
    <property type="entry name" value="ARMADILLO-TYPE FOLD"/>
    <property type="match status" value="1"/>
</dbReference>
<protein>
    <submittedName>
        <fullName evidence="1">DNA alkylation repair protein</fullName>
    </submittedName>
</protein>
<sequence>MTPEAALAALEARGDPARAAEMAAYHKVERRYLGLSNGTVEELARDWRADLDRDARVALAAALWDSDIFEARIAATKLLTQARIKPDDAPVWAEITRWVPQFDSWAIADAAAKPAERRLRADPGRLDELERWTEAENMWQRRAALVFTLDWAKGRHPSEADLAARERILGWAAAYTADREWFIQKAVGWWLRTLSKHDPERVHAFLAAHGDAMKAFARREATKHLA</sequence>
<dbReference type="KEGG" id="poz:I0K15_15400"/>
<reference evidence="1 2" key="1">
    <citation type="submission" date="2020-11" db="EMBL/GenBank/DDBJ databases">
        <title>Description of Pontivivens ytuae sp. nov. isolated from deep sea sediment of Mariana Trench.</title>
        <authorList>
            <person name="Wang Z."/>
            <person name="Sun Q.-L."/>
            <person name="Xu X.-D."/>
            <person name="Tang Y.-Z."/>
            <person name="Zhang J."/>
        </authorList>
    </citation>
    <scope>NUCLEOTIDE SEQUENCE [LARGE SCALE GENOMIC DNA]</scope>
    <source>
        <strain evidence="1 2">MT2928</strain>
    </source>
</reference>
<proteinExistence type="predicted"/>
<organism evidence="1 2">
    <name type="scientific">Pontivivens ytuae</name>
    <dbReference type="NCBI Taxonomy" id="2789856"/>
    <lineage>
        <taxon>Bacteria</taxon>
        <taxon>Pseudomonadati</taxon>
        <taxon>Pseudomonadota</taxon>
        <taxon>Alphaproteobacteria</taxon>
        <taxon>Rhodobacterales</taxon>
        <taxon>Paracoccaceae</taxon>
        <taxon>Pontivivens</taxon>
    </lineage>
</organism>
<keyword evidence="2" id="KW-1185">Reference proteome</keyword>
<dbReference type="AlphaFoldDB" id="A0A7S9LQ01"/>
<evidence type="ECO:0000313" key="1">
    <source>
        <dbReference type="EMBL" id="QPH53174.1"/>
    </source>
</evidence>
<accession>A0A7S9LQ01</accession>
<dbReference type="InterPro" id="IPR016024">
    <property type="entry name" value="ARM-type_fold"/>
</dbReference>
<dbReference type="EMBL" id="CP064942">
    <property type="protein sequence ID" value="QPH53174.1"/>
    <property type="molecule type" value="Genomic_DNA"/>
</dbReference>
<dbReference type="PANTHER" id="PTHR34070:SF1">
    <property type="entry name" value="DNA ALKYLATION REPAIR PROTEIN"/>
    <property type="match status" value="1"/>
</dbReference>
<dbReference type="SUPFAM" id="SSF48371">
    <property type="entry name" value="ARM repeat"/>
    <property type="match status" value="1"/>
</dbReference>
<evidence type="ECO:0000313" key="2">
    <source>
        <dbReference type="Proteomes" id="UP000594800"/>
    </source>
</evidence>
<dbReference type="Proteomes" id="UP000594800">
    <property type="component" value="Chromosome"/>
</dbReference>
<dbReference type="InterPro" id="IPR014825">
    <property type="entry name" value="DNA_alkylation"/>
</dbReference>
<dbReference type="Gene3D" id="1.25.10.90">
    <property type="match status" value="1"/>
</dbReference>
<dbReference type="Pfam" id="PF08713">
    <property type="entry name" value="DNA_alkylation"/>
    <property type="match status" value="1"/>
</dbReference>
<name>A0A7S9LQ01_9RHOB</name>
<dbReference type="CDD" id="cd06561">
    <property type="entry name" value="AlkD_like"/>
    <property type="match status" value="1"/>
</dbReference>